<dbReference type="GO" id="GO:0008408">
    <property type="term" value="F:3'-5' exonuclease activity"/>
    <property type="evidence" value="ECO:0007669"/>
    <property type="project" value="InterPro"/>
</dbReference>
<comment type="subunit">
    <text evidence="2 7">Heterodimer of SbcC and SbcD.</text>
</comment>
<evidence type="ECO:0000313" key="11">
    <source>
        <dbReference type="Proteomes" id="UP000009235"/>
    </source>
</evidence>
<dbReference type="InterPro" id="IPR026843">
    <property type="entry name" value="SbcD_C"/>
</dbReference>
<evidence type="ECO:0000259" key="9">
    <source>
        <dbReference type="Pfam" id="PF12320"/>
    </source>
</evidence>
<evidence type="ECO:0000256" key="5">
    <source>
        <dbReference type="ARBA" id="ARBA00022801"/>
    </source>
</evidence>
<evidence type="ECO:0000256" key="1">
    <source>
        <dbReference type="ARBA" id="ARBA00010555"/>
    </source>
</evidence>
<dbReference type="OrthoDB" id="9773856at2"/>
<dbReference type="KEGG" id="asd:AS9A_3395"/>
<keyword evidence="4 7" id="KW-0540">Nuclease</keyword>
<feature type="domain" description="Nuclease SbcCD subunit D C-terminal" evidence="9">
    <location>
        <begin position="269"/>
        <end position="354"/>
    </location>
</feature>
<name>F6EQ15_HOYSD</name>
<gene>
    <name evidence="7 10" type="primary">sbcD</name>
    <name evidence="10" type="ordered locus">AS9A_3395</name>
</gene>
<evidence type="ECO:0000259" key="8">
    <source>
        <dbReference type="Pfam" id="PF00149"/>
    </source>
</evidence>
<keyword evidence="5 7" id="KW-0378">Hydrolase</keyword>
<dbReference type="EMBL" id="CP002786">
    <property type="protein sequence ID" value="AEF41836.1"/>
    <property type="molecule type" value="Genomic_DNA"/>
</dbReference>
<evidence type="ECO:0000313" key="10">
    <source>
        <dbReference type="EMBL" id="AEF41836.1"/>
    </source>
</evidence>
<dbReference type="PANTHER" id="PTHR30337:SF0">
    <property type="entry name" value="NUCLEASE SBCCD SUBUNIT D"/>
    <property type="match status" value="1"/>
</dbReference>
<accession>F6EQ15</accession>
<dbReference type="RefSeq" id="WP_013808185.1">
    <property type="nucleotide sequence ID" value="NC_015564.1"/>
</dbReference>
<keyword evidence="7" id="KW-0235">DNA replication</keyword>
<dbReference type="PANTHER" id="PTHR30337">
    <property type="entry name" value="COMPONENT OF ATP-DEPENDENT DSDNA EXONUCLEASE"/>
    <property type="match status" value="1"/>
</dbReference>
<dbReference type="Gene3D" id="3.60.21.10">
    <property type="match status" value="1"/>
</dbReference>
<dbReference type="InterPro" id="IPR004593">
    <property type="entry name" value="SbcD"/>
</dbReference>
<dbReference type="InterPro" id="IPR050535">
    <property type="entry name" value="DNA_Repair-Maintenance_Comp"/>
</dbReference>
<comment type="similarity">
    <text evidence="1 7">Belongs to the SbcD family.</text>
</comment>
<evidence type="ECO:0000256" key="2">
    <source>
        <dbReference type="ARBA" id="ARBA00011322"/>
    </source>
</evidence>
<evidence type="ECO:0000256" key="7">
    <source>
        <dbReference type="RuleBase" id="RU363069"/>
    </source>
</evidence>
<feature type="domain" description="Calcineurin-like phosphoesterase" evidence="8">
    <location>
        <begin position="1"/>
        <end position="220"/>
    </location>
</feature>
<keyword evidence="7" id="KW-0255">Endonuclease</keyword>
<keyword evidence="7" id="KW-0233">DNA recombination</keyword>
<dbReference type="GO" id="GO:0004519">
    <property type="term" value="F:endonuclease activity"/>
    <property type="evidence" value="ECO:0007669"/>
    <property type="project" value="UniProtKB-KW"/>
</dbReference>
<dbReference type="InterPro" id="IPR041796">
    <property type="entry name" value="Mre11_N"/>
</dbReference>
<protein>
    <recommendedName>
        <fullName evidence="3 7">Nuclease SbcCD subunit D</fullName>
    </recommendedName>
</protein>
<dbReference type="Proteomes" id="UP000009235">
    <property type="component" value="Chromosome"/>
</dbReference>
<evidence type="ECO:0000256" key="3">
    <source>
        <dbReference type="ARBA" id="ARBA00013365"/>
    </source>
</evidence>
<dbReference type="STRING" id="443218.AS9A_3395"/>
<dbReference type="NCBIfam" id="TIGR00619">
    <property type="entry name" value="sbcd"/>
    <property type="match status" value="1"/>
</dbReference>
<sequence length="383" mass="41775">MKILHTSDWHIGRTFHGVDLLEDQCAVLDAMAKITADREIDVVLISGDVYDRAVPSADAVKLCNDAFEKLHAAGAMIIATPGNHDSAPRLGAGAAFSGAGGLYLKTTVAEVDAPVVLADAHGDVAFYGLPYLEPEAVKAELGVFEARSHQDVLSAAMDRVRADVERRQSGLRSVVLAHAFVVGAVASESERPITVGGVETVPASIFGGVDYVALGHLHTPQVVNETTRYSGSPLPYSFGERDHRKSVWIIELNDAGVESIEKVDLPVVRGLSEITGPLDELLSSEVYANCLDDYVSAILTDPVRPVDAMRKLQERFPHAVHLRWERPTERVALRYAERLRGQSDLDIARRFFEDAWTDPDEEHLRLVEQALAAGDSRERRASA</sequence>
<keyword evidence="6 7" id="KW-0269">Exonuclease</keyword>
<dbReference type="GO" id="GO:0006260">
    <property type="term" value="P:DNA replication"/>
    <property type="evidence" value="ECO:0007669"/>
    <property type="project" value="UniProtKB-KW"/>
</dbReference>
<dbReference type="Pfam" id="PF00149">
    <property type="entry name" value="Metallophos"/>
    <property type="match status" value="1"/>
</dbReference>
<dbReference type="HOGENOM" id="CLU_038045_0_1_11"/>
<dbReference type="InterPro" id="IPR004843">
    <property type="entry name" value="Calcineurin-like_PHP"/>
</dbReference>
<dbReference type="Pfam" id="PF12320">
    <property type="entry name" value="SbcD_C"/>
    <property type="match status" value="1"/>
</dbReference>
<comment type="function">
    <text evidence="7">SbcCD cleaves DNA hairpin structures. These structures can inhibit DNA replication and are intermediates in certain DNA recombination reactions. The complex acts as a 3'-&gt;5' double strand exonuclease that can open hairpins. It also has a 5' single-strand endonuclease activity.</text>
</comment>
<evidence type="ECO:0000256" key="4">
    <source>
        <dbReference type="ARBA" id="ARBA00022722"/>
    </source>
</evidence>
<dbReference type="eggNOG" id="COG0420">
    <property type="taxonomic scope" value="Bacteria"/>
</dbReference>
<evidence type="ECO:0000256" key="6">
    <source>
        <dbReference type="ARBA" id="ARBA00022839"/>
    </source>
</evidence>
<dbReference type="GO" id="GO:0006310">
    <property type="term" value="P:DNA recombination"/>
    <property type="evidence" value="ECO:0007669"/>
    <property type="project" value="UniProtKB-KW"/>
</dbReference>
<keyword evidence="11" id="KW-1185">Reference proteome</keyword>
<dbReference type="SUPFAM" id="SSF56300">
    <property type="entry name" value="Metallo-dependent phosphatases"/>
    <property type="match status" value="1"/>
</dbReference>
<organism evidence="10 11">
    <name type="scientific">Hoyosella subflava (strain DSM 45089 / JCM 17490 / NBRC 109087 / DQS3-9A1)</name>
    <name type="common">Amycolicicoccus subflavus</name>
    <dbReference type="NCBI Taxonomy" id="443218"/>
    <lineage>
        <taxon>Bacteria</taxon>
        <taxon>Bacillati</taxon>
        <taxon>Actinomycetota</taxon>
        <taxon>Actinomycetes</taxon>
        <taxon>Mycobacteriales</taxon>
        <taxon>Hoyosellaceae</taxon>
        <taxon>Hoyosella</taxon>
    </lineage>
</organism>
<proteinExistence type="inferred from homology"/>
<dbReference type="AlphaFoldDB" id="F6EQ15"/>
<reference evidence="10 11" key="1">
    <citation type="journal article" date="2011" name="J. Bacteriol.">
        <title>Complete genome sequence of Amycolicicoccus subflavus DQS3-9A1T, an actinomycete isolated from crude oil-polluted soil.</title>
        <authorList>
            <person name="Cai M."/>
            <person name="Chen W.M."/>
            <person name="Nie Y."/>
            <person name="Chi C.Q."/>
            <person name="Wang Y.N."/>
            <person name="Tang Y.Q."/>
            <person name="Li G.Y."/>
            <person name="Wu X.L."/>
        </authorList>
    </citation>
    <scope>NUCLEOTIDE SEQUENCE [LARGE SCALE GENOMIC DNA]</scope>
    <source>
        <strain evidence="11">DSM 45089 / DQS3-9A1</strain>
    </source>
</reference>
<dbReference type="InterPro" id="IPR029052">
    <property type="entry name" value="Metallo-depent_PP-like"/>
</dbReference>
<dbReference type="CDD" id="cd00840">
    <property type="entry name" value="MPP_Mre11_N"/>
    <property type="match status" value="1"/>
</dbReference>